<feature type="compositionally biased region" description="Basic and acidic residues" evidence="5">
    <location>
        <begin position="211"/>
        <end position="221"/>
    </location>
</feature>
<evidence type="ECO:0000256" key="4">
    <source>
        <dbReference type="PROSITE-ProRule" id="PRU00125"/>
    </source>
</evidence>
<feature type="compositionally biased region" description="Basic and acidic residues" evidence="5">
    <location>
        <begin position="338"/>
        <end position="352"/>
    </location>
</feature>
<evidence type="ECO:0000256" key="1">
    <source>
        <dbReference type="ARBA" id="ARBA00022723"/>
    </source>
</evidence>
<feature type="region of interest" description="Disordered" evidence="5">
    <location>
        <begin position="475"/>
        <end position="510"/>
    </location>
</feature>
<feature type="domain" description="LIM zinc-binding" evidence="6">
    <location>
        <begin position="267"/>
        <end position="327"/>
    </location>
</feature>
<feature type="compositionally biased region" description="Basic and acidic residues" evidence="5">
    <location>
        <begin position="879"/>
        <end position="889"/>
    </location>
</feature>
<evidence type="ECO:0000313" key="8">
    <source>
        <dbReference type="Proteomes" id="UP000472265"/>
    </source>
</evidence>
<dbReference type="PROSITE" id="PS50023">
    <property type="entry name" value="LIM_DOMAIN_2"/>
    <property type="match status" value="1"/>
</dbReference>
<dbReference type="Ensembl" id="ENSSAUT00010062196.1">
    <property type="protein sequence ID" value="ENSSAUP00010059283.1"/>
    <property type="gene ID" value="ENSSAUG00010024101.1"/>
</dbReference>
<feature type="region of interest" description="Disordered" evidence="5">
    <location>
        <begin position="525"/>
        <end position="555"/>
    </location>
</feature>
<dbReference type="Pfam" id="PF00412">
    <property type="entry name" value="LIM"/>
    <property type="match status" value="1"/>
</dbReference>
<protein>
    <recommendedName>
        <fullName evidence="6">LIM zinc-binding domain-containing protein</fullName>
    </recommendedName>
</protein>
<feature type="compositionally biased region" description="Basic and acidic residues" evidence="5">
    <location>
        <begin position="1070"/>
        <end position="1080"/>
    </location>
</feature>
<dbReference type="SMART" id="SM00132">
    <property type="entry name" value="LIM"/>
    <property type="match status" value="1"/>
</dbReference>
<dbReference type="PANTHER" id="PTHR24206">
    <property type="entry name" value="OS06G0237300 PROTEIN"/>
    <property type="match status" value="1"/>
</dbReference>
<dbReference type="OMA" id="KMSWPPE"/>
<dbReference type="GO" id="GO:0046872">
    <property type="term" value="F:metal ion binding"/>
    <property type="evidence" value="ECO:0007669"/>
    <property type="project" value="UniProtKB-KW"/>
</dbReference>
<dbReference type="InterPro" id="IPR001781">
    <property type="entry name" value="Znf_LIM"/>
</dbReference>
<keyword evidence="2 4" id="KW-0862">Zinc</keyword>
<evidence type="ECO:0000256" key="3">
    <source>
        <dbReference type="ARBA" id="ARBA00023038"/>
    </source>
</evidence>
<name>A0A671YA56_SPAAU</name>
<feature type="compositionally biased region" description="Basic and acidic residues" evidence="5">
    <location>
        <begin position="483"/>
        <end position="502"/>
    </location>
</feature>
<feature type="compositionally biased region" description="Polar residues" evidence="5">
    <location>
        <begin position="1412"/>
        <end position="1425"/>
    </location>
</feature>
<feature type="region of interest" description="Disordered" evidence="5">
    <location>
        <begin position="1412"/>
        <end position="1431"/>
    </location>
</feature>
<feature type="region of interest" description="Disordered" evidence="5">
    <location>
        <begin position="568"/>
        <end position="627"/>
    </location>
</feature>
<feature type="region of interest" description="Disordered" evidence="5">
    <location>
        <begin position="338"/>
        <end position="394"/>
    </location>
</feature>
<sequence>MEAFGLRRTQSLRSLSGVQERSWAMPVPTRWERKSVYQLVQHYQSSDDLRSIDKVEQKHQVSESYADSRRRKLESRENQLKFENVGLWESGRRSNLSRSRSMDFLPQKASTGTKALRALFESKTTLQQGYSSSPRLNAVAATGCKTGRDCPLQDWRSHNTPLKDTTNQRTAQVERGKAMNALPESYDRASRYSHDEKHSPALTKGGTLARQSRDRISTSSSVRDRSALYLSRAAAIDSTGGSTQPQEFIGTPRTAAKSNKFKSPSKEMCSACLTPVYPMEKMVANKLILHRNCFCCKHCEKKLSLHNYSSLYGEFYCMSHYQQLFKRKGNYDEGFGRKQHKDQWLQKEKGTDEPDAMSSPKIIKSNLNTSDGSREFSDGMFTPKSSAKEPTYKSGADVKGKLKISWPPEKKSAGVNPEQRTYVKNKIPDIGKASTHRMSFSDNNQLKIKNVGEMKDKVKTLSSSFVSGVKEGFKTSNNSTEKLTSEETNQRGDPTKAGHFRDNISPTVRNFPSLSQEKSITFTNIKTEQKNVAPSSKTNYSPPSNRLGAYPNKARKSVRFASDVDVTQYDLSSHQPPGAKDEQRCMQLSDQTEKNKVNRSKDLKDVRDKNNSDHSSFEFSTEQSESEAYLEITEYKCHGDKSNVSKQESDVEVESSQDISQTDVTVLNGGVDKAEESLDSQRLTETERVVKQELPEISQVIPKDSVNPCESENPSTAHSPAEHMSGEVASLESNNSREQTESSSDQDSGGSQRKPVARVNSLKGSAKQAEKPKAKLGSWSKGKSPLSKLFTSGGNDKTNKTDPKDAKKTDVKPGGGLLGRLFQSTSEKVEDTAKVAKQDDRNEKAHADDQKTEEVKEAVMKELQKEGGMSQVPLQEQEAGEHTKDKSHSAEPNTLDGNKSEFVSTSSEPSDLLNTSSETQNDSRALEEIEASPTDDQESHLQSSEATGPSVIGPPITVQSVSSVSEESSGGEALSAPVNDDIFGDCVSSADKVPKDAKKTDVKPGGGLLRRLFQSSSEKVEDTTKVAKQDDRNEKAQADDQKTEEVKEAVMKELQKEGGMSQVPLQEQEAGEHTKDKSHSAEPNTLDSNTSESVSTSSEPSDLLSTSSETQNDSRAREEIEASPTDDQESHLQSSEATGPSVIGPPITVQSVSSVSEESSGGEALSAPVDDDIFGDCVSSASVEPSAIQINTDESAQKPNELLDASDVEERGGAGLLDLNQELPQDTSNLFVLSDSEEIFANTPADIFSSSLSSAALSSAPVDTFSLLDSQSIPTENEVVLSMTDQLIVPETASVNQIEDQTSGTDFDIFSSNDFLFTQSPTVNVSDQTTNQTSAFPDDFFGLSDISNGTGVLLSSTSGTSNSLDDLFGSDMSSAAAPSAQTDLFANDIFAAEPQLLPASEPSDVNFFADSTEQPAENTVTSSSWMDDLLG</sequence>
<feature type="compositionally biased region" description="Basic and acidic residues" evidence="5">
    <location>
        <begin position="992"/>
        <end position="1002"/>
    </location>
</feature>
<feature type="compositionally biased region" description="Low complexity" evidence="5">
    <location>
        <begin position="617"/>
        <end position="627"/>
    </location>
</feature>
<feature type="compositionally biased region" description="Low complexity" evidence="5">
    <location>
        <begin position="1086"/>
        <end position="1110"/>
    </location>
</feature>
<feature type="compositionally biased region" description="Basic and acidic residues" evidence="5">
    <location>
        <begin position="797"/>
        <end position="811"/>
    </location>
</feature>
<evidence type="ECO:0000313" key="7">
    <source>
        <dbReference type="Ensembl" id="ENSSAUP00010059283.1"/>
    </source>
</evidence>
<evidence type="ECO:0000259" key="6">
    <source>
        <dbReference type="PROSITE" id="PS50023"/>
    </source>
</evidence>
<feature type="compositionally biased region" description="Basic and acidic residues" evidence="5">
    <location>
        <begin position="639"/>
        <end position="649"/>
    </location>
</feature>
<accession>A0A671YA56</accession>
<feature type="compositionally biased region" description="Low complexity" evidence="5">
    <location>
        <begin position="742"/>
        <end position="752"/>
    </location>
</feature>
<dbReference type="Proteomes" id="UP000472265">
    <property type="component" value="Chromosome 21"/>
</dbReference>
<dbReference type="Gene3D" id="2.10.110.10">
    <property type="entry name" value="Cysteine Rich Protein"/>
    <property type="match status" value="1"/>
</dbReference>
<feature type="compositionally biased region" description="Polar residues" evidence="5">
    <location>
        <begin position="158"/>
        <end position="171"/>
    </location>
</feature>
<dbReference type="GeneTree" id="ENSGT00940000158377"/>
<feature type="compositionally biased region" description="Low complexity" evidence="5">
    <location>
        <begin position="1151"/>
        <end position="1163"/>
    </location>
</feature>
<feature type="compositionally biased region" description="Polar residues" evidence="5">
    <location>
        <begin position="656"/>
        <end position="665"/>
    </location>
</feature>
<keyword evidence="1 4" id="KW-0479">Metal-binding</keyword>
<feature type="compositionally biased region" description="Basic and acidic residues" evidence="5">
    <location>
        <begin position="682"/>
        <end position="694"/>
    </location>
</feature>
<feature type="compositionally biased region" description="Polar residues" evidence="5">
    <location>
        <begin position="708"/>
        <end position="718"/>
    </location>
</feature>
<feature type="region of interest" description="Disordered" evidence="5">
    <location>
        <begin position="155"/>
        <end position="174"/>
    </location>
</feature>
<feature type="region of interest" description="Disordered" evidence="5">
    <location>
        <begin position="191"/>
        <end position="221"/>
    </location>
</feature>
<feature type="compositionally biased region" description="Low complexity" evidence="5">
    <location>
        <begin position="960"/>
        <end position="972"/>
    </location>
</feature>
<dbReference type="InParanoid" id="A0A671YA56"/>
<feature type="compositionally biased region" description="Basic and acidic residues" evidence="5">
    <location>
        <begin position="1018"/>
        <end position="1056"/>
    </location>
</feature>
<feature type="compositionally biased region" description="Polar residues" evidence="5">
    <location>
        <begin position="525"/>
        <end position="544"/>
    </location>
</feature>
<keyword evidence="3 4" id="KW-0440">LIM domain</keyword>
<feature type="compositionally biased region" description="Polar residues" evidence="5">
    <location>
        <begin position="890"/>
        <end position="923"/>
    </location>
</feature>
<feature type="compositionally biased region" description="Basic and acidic residues" evidence="5">
    <location>
        <begin position="591"/>
        <end position="616"/>
    </location>
</feature>
<feature type="compositionally biased region" description="Basic and acidic residues" evidence="5">
    <location>
        <begin position="827"/>
        <end position="865"/>
    </location>
</feature>
<reference evidence="7" key="2">
    <citation type="submission" date="2025-08" db="UniProtKB">
        <authorList>
            <consortium name="Ensembl"/>
        </authorList>
    </citation>
    <scope>IDENTIFICATION</scope>
</reference>
<feature type="region of interest" description="Disordered" evidence="5">
    <location>
        <begin position="639"/>
        <end position="1177"/>
    </location>
</feature>
<organism evidence="7 8">
    <name type="scientific">Sparus aurata</name>
    <name type="common">Gilthead sea bream</name>
    <dbReference type="NCBI Taxonomy" id="8175"/>
    <lineage>
        <taxon>Eukaryota</taxon>
        <taxon>Metazoa</taxon>
        <taxon>Chordata</taxon>
        <taxon>Craniata</taxon>
        <taxon>Vertebrata</taxon>
        <taxon>Euteleostomi</taxon>
        <taxon>Actinopterygii</taxon>
        <taxon>Neopterygii</taxon>
        <taxon>Teleostei</taxon>
        <taxon>Neoteleostei</taxon>
        <taxon>Acanthomorphata</taxon>
        <taxon>Eupercaria</taxon>
        <taxon>Spariformes</taxon>
        <taxon>Sparidae</taxon>
        <taxon>Sparus</taxon>
    </lineage>
</organism>
<evidence type="ECO:0000256" key="2">
    <source>
        <dbReference type="ARBA" id="ARBA00022833"/>
    </source>
</evidence>
<proteinExistence type="predicted"/>
<keyword evidence="8" id="KW-1185">Reference proteome</keyword>
<evidence type="ECO:0000256" key="5">
    <source>
        <dbReference type="SAM" id="MobiDB-lite"/>
    </source>
</evidence>
<reference evidence="7" key="3">
    <citation type="submission" date="2025-09" db="UniProtKB">
        <authorList>
            <consortium name="Ensembl"/>
        </authorList>
    </citation>
    <scope>IDENTIFICATION</scope>
</reference>
<reference evidence="7" key="1">
    <citation type="submission" date="2021-04" db="EMBL/GenBank/DDBJ databases">
        <authorList>
            <consortium name="Wellcome Sanger Institute Data Sharing"/>
        </authorList>
    </citation>
    <scope>NUCLEOTIDE SEQUENCE [LARGE SCALE GENOMIC DNA]</scope>
</reference>
<dbReference type="SUPFAM" id="SSF57716">
    <property type="entry name" value="Glucocorticoid receptor-like (DNA-binding domain)"/>
    <property type="match status" value="2"/>
</dbReference>